<dbReference type="PANTHER" id="PTHR11839">
    <property type="entry name" value="UDP/ADP-SUGAR PYROPHOSPHATASE"/>
    <property type="match status" value="1"/>
</dbReference>
<evidence type="ECO:0000256" key="9">
    <source>
        <dbReference type="ARBA" id="ARBA00030162"/>
    </source>
</evidence>
<keyword evidence="7 13" id="KW-0460">Magnesium</keyword>
<evidence type="ECO:0000256" key="1">
    <source>
        <dbReference type="ARBA" id="ARBA00001946"/>
    </source>
</evidence>
<dbReference type="Proteomes" id="UP000236745">
    <property type="component" value="Unassembled WGS sequence"/>
</dbReference>
<dbReference type="Gene3D" id="3.90.79.10">
    <property type="entry name" value="Nucleoside Triphosphate Pyrophosphohydrolase"/>
    <property type="match status" value="1"/>
</dbReference>
<evidence type="ECO:0000313" key="16">
    <source>
        <dbReference type="EMBL" id="SEG80640.1"/>
    </source>
</evidence>
<reference evidence="16 17" key="1">
    <citation type="submission" date="2016-10" db="EMBL/GenBank/DDBJ databases">
        <authorList>
            <person name="de Groot N.N."/>
        </authorList>
    </citation>
    <scope>NUCLEOTIDE SEQUENCE [LARGE SCALE GENOMIC DNA]</scope>
    <source>
        <strain evidence="16 17">DSM 22012</strain>
    </source>
</reference>
<dbReference type="EC" id="3.6.1.13" evidence="3"/>
<protein>
    <recommendedName>
        <fullName evidence="4">ADP-ribose pyrophosphatase</fullName>
        <ecNumber evidence="3">3.6.1.13</ecNumber>
    </recommendedName>
    <alternativeName>
        <fullName evidence="9">ADP-ribose diphosphatase</fullName>
    </alternativeName>
    <alternativeName>
        <fullName evidence="11">ADP-ribose phosphohydrolase</fullName>
    </alternativeName>
    <alternativeName>
        <fullName evidence="10">Adenosine diphosphoribose pyrophosphatase</fullName>
    </alternativeName>
</protein>
<dbReference type="RefSeq" id="WP_104004893.1">
    <property type="nucleotide sequence ID" value="NZ_FNVQ01000005.1"/>
</dbReference>
<evidence type="ECO:0000256" key="12">
    <source>
        <dbReference type="ARBA" id="ARBA00049546"/>
    </source>
</evidence>
<evidence type="ECO:0000256" key="13">
    <source>
        <dbReference type="PIRSR" id="PIRSR604385-2"/>
    </source>
</evidence>
<feature type="binding site" evidence="13">
    <location>
        <position position="93"/>
    </location>
    <ligand>
        <name>Mg(2+)</name>
        <dbReference type="ChEBI" id="CHEBI:18420"/>
        <label>1</label>
    </ligand>
</feature>
<keyword evidence="6" id="KW-0378">Hydrolase</keyword>
<evidence type="ECO:0000256" key="3">
    <source>
        <dbReference type="ARBA" id="ARBA00012453"/>
    </source>
</evidence>
<dbReference type="CDD" id="cd24155">
    <property type="entry name" value="NUDIX_ADPRase"/>
    <property type="match status" value="1"/>
</dbReference>
<dbReference type="AlphaFoldDB" id="A0A1H6D5P0"/>
<dbReference type="PROSITE" id="PS51462">
    <property type="entry name" value="NUDIX"/>
    <property type="match status" value="1"/>
</dbReference>
<keyword evidence="5 13" id="KW-0479">Metal-binding</keyword>
<comment type="catalytic activity">
    <reaction evidence="12">
        <text>ADP-D-ribose + H2O = D-ribose 5-phosphate + AMP + 2 H(+)</text>
        <dbReference type="Rhea" id="RHEA:10412"/>
        <dbReference type="ChEBI" id="CHEBI:15377"/>
        <dbReference type="ChEBI" id="CHEBI:15378"/>
        <dbReference type="ChEBI" id="CHEBI:57967"/>
        <dbReference type="ChEBI" id="CHEBI:78346"/>
        <dbReference type="ChEBI" id="CHEBI:456215"/>
        <dbReference type="EC" id="3.6.1.13"/>
    </reaction>
</comment>
<dbReference type="InterPro" id="IPR015797">
    <property type="entry name" value="NUDIX_hydrolase-like_dom_sf"/>
</dbReference>
<dbReference type="GO" id="GO:0047631">
    <property type="term" value="F:ADP-ribose diphosphatase activity"/>
    <property type="evidence" value="ECO:0007669"/>
    <property type="project" value="UniProtKB-EC"/>
</dbReference>
<evidence type="ECO:0000259" key="15">
    <source>
        <dbReference type="PROSITE" id="PS51462"/>
    </source>
</evidence>
<feature type="domain" description="Nudix hydrolase" evidence="15">
    <location>
        <begin position="52"/>
        <end position="195"/>
    </location>
</feature>
<feature type="short sequence motif" description="Nudix box" evidence="14">
    <location>
        <begin position="94"/>
        <end position="116"/>
    </location>
</feature>
<dbReference type="InterPro" id="IPR020084">
    <property type="entry name" value="NUDIX_hydrolase_CS"/>
</dbReference>
<feature type="binding site" evidence="13">
    <location>
        <position position="161"/>
    </location>
    <ligand>
        <name>Mg(2+)</name>
        <dbReference type="ChEBI" id="CHEBI:18420"/>
        <label>1</label>
    </ligand>
</feature>
<dbReference type="GO" id="GO:0019144">
    <property type="term" value="F:ADP-sugar diphosphatase activity"/>
    <property type="evidence" value="ECO:0007669"/>
    <property type="project" value="TreeGrafter"/>
</dbReference>
<evidence type="ECO:0000256" key="14">
    <source>
        <dbReference type="PIRSR" id="PIRSR604385-3"/>
    </source>
</evidence>
<dbReference type="SUPFAM" id="SSF55811">
    <property type="entry name" value="Nudix"/>
    <property type="match status" value="1"/>
</dbReference>
<feature type="binding site" evidence="13">
    <location>
        <position position="109"/>
    </location>
    <ligand>
        <name>Mg(2+)</name>
        <dbReference type="ChEBI" id="CHEBI:18420"/>
        <label>1</label>
    </ligand>
</feature>
<feature type="binding site" evidence="13">
    <location>
        <position position="113"/>
    </location>
    <ligand>
        <name>Mg(2+)</name>
        <dbReference type="ChEBI" id="CHEBI:18420"/>
        <label>1</label>
    </ligand>
</feature>
<sequence length="206" mass="23219">MQKTWQAEFGRDDYRIEEDQRVFDGYFKMHRLTLSHQRYHGGEVRITREIFRRGSAVCVLLYDPRQDAVVLVEQFRIGALDAPEGPWLLELVAGIVEEGESVEDVAIRESEEEAGIKLSGVKKITRFLPSPGACDEWIDLAFACIDARDVGGVHGLAEEGEDIRVRVLAADEALELVRNGRINSGPAIIGLQWLELNRQTIRNSES</sequence>
<evidence type="ECO:0000256" key="2">
    <source>
        <dbReference type="ARBA" id="ARBA00007482"/>
    </source>
</evidence>
<evidence type="ECO:0000256" key="10">
    <source>
        <dbReference type="ARBA" id="ARBA00030308"/>
    </source>
</evidence>
<comment type="function">
    <text evidence="8">Acts on ADP-mannose and ADP-glucose as well as ADP-ribose. Prevents glycogen biosynthesis. The reaction catalyzed by this enzyme is a limiting step of the gluconeogenic process.</text>
</comment>
<evidence type="ECO:0000256" key="8">
    <source>
        <dbReference type="ARBA" id="ARBA00025164"/>
    </source>
</evidence>
<evidence type="ECO:0000313" key="17">
    <source>
        <dbReference type="Proteomes" id="UP000236745"/>
    </source>
</evidence>
<dbReference type="PANTHER" id="PTHR11839:SF5">
    <property type="entry name" value="ADP-RIBOSE PYROPHOSPHATASE"/>
    <property type="match status" value="1"/>
</dbReference>
<evidence type="ECO:0000256" key="6">
    <source>
        <dbReference type="ARBA" id="ARBA00022801"/>
    </source>
</evidence>
<dbReference type="GO" id="GO:0005829">
    <property type="term" value="C:cytosol"/>
    <property type="evidence" value="ECO:0007669"/>
    <property type="project" value="TreeGrafter"/>
</dbReference>
<comment type="cofactor">
    <cofactor evidence="1 13">
        <name>Mg(2+)</name>
        <dbReference type="ChEBI" id="CHEBI:18420"/>
    </cofactor>
</comment>
<dbReference type="OrthoDB" id="5292471at2"/>
<evidence type="ECO:0000256" key="11">
    <source>
        <dbReference type="ARBA" id="ARBA00033056"/>
    </source>
</evidence>
<dbReference type="EMBL" id="FNVQ01000005">
    <property type="protein sequence ID" value="SEG80640.1"/>
    <property type="molecule type" value="Genomic_DNA"/>
</dbReference>
<dbReference type="GO" id="GO:0046872">
    <property type="term" value="F:metal ion binding"/>
    <property type="evidence" value="ECO:0007669"/>
    <property type="project" value="UniProtKB-KW"/>
</dbReference>
<evidence type="ECO:0000256" key="5">
    <source>
        <dbReference type="ARBA" id="ARBA00022723"/>
    </source>
</evidence>
<keyword evidence="17" id="KW-1185">Reference proteome</keyword>
<dbReference type="InterPro" id="IPR000086">
    <property type="entry name" value="NUDIX_hydrolase_dom"/>
</dbReference>
<name>A0A1H6D5P0_9GAMM</name>
<comment type="similarity">
    <text evidence="2">Belongs to the Nudix hydrolase family. NudF subfamily.</text>
</comment>
<proteinExistence type="inferred from homology"/>
<dbReference type="NCBIfam" id="TIGR00052">
    <property type="entry name" value="nudix-type nucleoside diphosphatase, YffH/AdpP family"/>
    <property type="match status" value="1"/>
</dbReference>
<gene>
    <name evidence="16" type="ORF">SAMN05444390_10556</name>
</gene>
<evidence type="ECO:0000256" key="4">
    <source>
        <dbReference type="ARBA" id="ARBA00013297"/>
    </source>
</evidence>
<evidence type="ECO:0000256" key="7">
    <source>
        <dbReference type="ARBA" id="ARBA00022842"/>
    </source>
</evidence>
<dbReference type="InterPro" id="IPR004385">
    <property type="entry name" value="NDP_pyrophosphatase"/>
</dbReference>
<dbReference type="GO" id="GO:0006753">
    <property type="term" value="P:nucleoside phosphate metabolic process"/>
    <property type="evidence" value="ECO:0007669"/>
    <property type="project" value="TreeGrafter"/>
</dbReference>
<dbReference type="PROSITE" id="PS00893">
    <property type="entry name" value="NUDIX_BOX"/>
    <property type="match status" value="1"/>
</dbReference>
<organism evidence="16 17">
    <name type="scientific">Marinobacterium lutimaris</name>
    <dbReference type="NCBI Taxonomy" id="568106"/>
    <lineage>
        <taxon>Bacteria</taxon>
        <taxon>Pseudomonadati</taxon>
        <taxon>Pseudomonadota</taxon>
        <taxon>Gammaproteobacteria</taxon>
        <taxon>Oceanospirillales</taxon>
        <taxon>Oceanospirillaceae</taxon>
        <taxon>Marinobacterium</taxon>
    </lineage>
</organism>
<dbReference type="Pfam" id="PF00293">
    <property type="entry name" value="NUDIX"/>
    <property type="match status" value="1"/>
</dbReference>
<accession>A0A1H6D5P0</accession>
<dbReference type="GO" id="GO:0019693">
    <property type="term" value="P:ribose phosphate metabolic process"/>
    <property type="evidence" value="ECO:0007669"/>
    <property type="project" value="TreeGrafter"/>
</dbReference>